<dbReference type="Proteomes" id="UP000633219">
    <property type="component" value="Unassembled WGS sequence"/>
</dbReference>
<dbReference type="GO" id="GO:0004553">
    <property type="term" value="F:hydrolase activity, hydrolyzing O-glycosyl compounds"/>
    <property type="evidence" value="ECO:0007669"/>
    <property type="project" value="InterPro"/>
</dbReference>
<evidence type="ECO:0000313" key="6">
    <source>
        <dbReference type="EMBL" id="MBL0370533.1"/>
    </source>
</evidence>
<evidence type="ECO:0000256" key="2">
    <source>
        <dbReference type="ARBA" id="ARBA00023295"/>
    </source>
</evidence>
<evidence type="ECO:0000259" key="5">
    <source>
        <dbReference type="Pfam" id="PF00150"/>
    </source>
</evidence>
<sequence>MTQKTRKILKAALTAGVALAMSGSTFAQATAATPCFRGINLSGAEFGKPGGKINKDYTWPSEETVAYFASKGFDTVRLPFMWERLQPKLMQPLDKDEVGRLKEAVERIRAHRMRIILDPHNYARYNGHLVGSELVPDAAFGDFWARLAKLYANEHDVIFGLMNEPAKIPIAQWLNAANQATAAIRGKAGADNLILVPGTAWTGAHSWMQPIYGEPNGVAMARFEDPGKNFAFEVHQYLDDDFSGTKNNCSRSDDAVDALKSFTLWLREHGFRGFLGEFGAPGGKVRCIDALKGMVDVTEDNKDVWTGWTYWVAGDWWPATEELNIQPTAEGDRPQLAALKPALSDFSAEGKNCPSLN</sequence>
<keyword evidence="7" id="KW-1185">Reference proteome</keyword>
<dbReference type="Gene3D" id="3.20.20.80">
    <property type="entry name" value="Glycosidases"/>
    <property type="match status" value="1"/>
</dbReference>
<evidence type="ECO:0000256" key="3">
    <source>
        <dbReference type="RuleBase" id="RU361153"/>
    </source>
</evidence>
<evidence type="ECO:0000256" key="4">
    <source>
        <dbReference type="SAM" id="SignalP"/>
    </source>
</evidence>
<keyword evidence="4" id="KW-0732">Signal</keyword>
<dbReference type="InterPro" id="IPR017853">
    <property type="entry name" value="GH"/>
</dbReference>
<dbReference type="EMBL" id="JAEQNC010000001">
    <property type="protein sequence ID" value="MBL0370533.1"/>
    <property type="molecule type" value="Genomic_DNA"/>
</dbReference>
<dbReference type="SUPFAM" id="SSF51445">
    <property type="entry name" value="(Trans)glycosidases"/>
    <property type="match status" value="1"/>
</dbReference>
<feature type="domain" description="Glycoside hydrolase family 5" evidence="5">
    <location>
        <begin position="54"/>
        <end position="313"/>
    </location>
</feature>
<keyword evidence="2 3" id="KW-0326">Glycosidase</keyword>
<dbReference type="InterPro" id="IPR001547">
    <property type="entry name" value="Glyco_hydro_5"/>
</dbReference>
<organism evidence="6 7">
    <name type="scientific">Rhizobium setariae</name>
    <dbReference type="NCBI Taxonomy" id="2801340"/>
    <lineage>
        <taxon>Bacteria</taxon>
        <taxon>Pseudomonadati</taxon>
        <taxon>Pseudomonadota</taxon>
        <taxon>Alphaproteobacteria</taxon>
        <taxon>Hyphomicrobiales</taxon>
        <taxon>Rhizobiaceae</taxon>
        <taxon>Rhizobium/Agrobacterium group</taxon>
        <taxon>Rhizobium</taxon>
    </lineage>
</organism>
<keyword evidence="1 3" id="KW-0378">Hydrolase</keyword>
<proteinExistence type="inferred from homology"/>
<comment type="similarity">
    <text evidence="3">Belongs to the glycosyl hydrolase 5 (cellulase A) family.</text>
</comment>
<evidence type="ECO:0000313" key="7">
    <source>
        <dbReference type="Proteomes" id="UP000633219"/>
    </source>
</evidence>
<feature type="chain" id="PRO_5037000801" evidence="4">
    <location>
        <begin position="28"/>
        <end position="357"/>
    </location>
</feature>
<reference evidence="6" key="1">
    <citation type="submission" date="2021-01" db="EMBL/GenBank/DDBJ databases">
        <title>Rhizobium sp. strain KVB221 16S ribosomal RNA gene Genome sequencing and assembly.</title>
        <authorList>
            <person name="Kang M."/>
        </authorList>
    </citation>
    <scope>NUCLEOTIDE SEQUENCE</scope>
    <source>
        <strain evidence="6">KVB221</strain>
    </source>
</reference>
<evidence type="ECO:0000256" key="1">
    <source>
        <dbReference type="ARBA" id="ARBA00022801"/>
    </source>
</evidence>
<dbReference type="Pfam" id="PF00150">
    <property type="entry name" value="Cellulase"/>
    <property type="match status" value="1"/>
</dbReference>
<protein>
    <submittedName>
        <fullName evidence="6">Glycoside hydrolase family 5 protein</fullName>
    </submittedName>
</protein>
<dbReference type="PANTHER" id="PTHR34142">
    <property type="entry name" value="ENDO-BETA-1,4-GLUCANASE A"/>
    <property type="match status" value="1"/>
</dbReference>
<feature type="signal peptide" evidence="4">
    <location>
        <begin position="1"/>
        <end position="27"/>
    </location>
</feature>
<name>A0A936YJ36_9HYPH</name>
<dbReference type="PANTHER" id="PTHR34142:SF1">
    <property type="entry name" value="GLYCOSIDE HYDROLASE FAMILY 5 DOMAIN-CONTAINING PROTEIN"/>
    <property type="match status" value="1"/>
</dbReference>
<accession>A0A936YJ36</accession>
<comment type="caution">
    <text evidence="6">The sequence shown here is derived from an EMBL/GenBank/DDBJ whole genome shotgun (WGS) entry which is preliminary data.</text>
</comment>
<dbReference type="GO" id="GO:0009251">
    <property type="term" value="P:glucan catabolic process"/>
    <property type="evidence" value="ECO:0007669"/>
    <property type="project" value="TreeGrafter"/>
</dbReference>
<dbReference type="AlphaFoldDB" id="A0A936YJ36"/>
<dbReference type="RefSeq" id="WP_201651798.1">
    <property type="nucleotide sequence ID" value="NZ_JAEQNC010000001.1"/>
</dbReference>
<gene>
    <name evidence="6" type="ORF">JJB09_00700</name>
</gene>